<dbReference type="RefSeq" id="WP_101440378.1">
    <property type="nucleotide sequence ID" value="NZ_PJMY01000003.1"/>
</dbReference>
<dbReference type="Pfam" id="PF14659">
    <property type="entry name" value="Phage_int_SAM_3"/>
    <property type="match status" value="1"/>
</dbReference>
<comment type="similarity">
    <text evidence="1">Belongs to the 'phage' integrase family.</text>
</comment>
<dbReference type="SUPFAM" id="SSF56349">
    <property type="entry name" value="DNA breaking-rejoining enzymes"/>
    <property type="match status" value="1"/>
</dbReference>
<dbReference type="InterPro" id="IPR050090">
    <property type="entry name" value="Tyrosine_recombinase_XerCD"/>
</dbReference>
<protein>
    <submittedName>
        <fullName evidence="8">Integrase-like protein</fullName>
    </submittedName>
</protein>
<dbReference type="AlphaFoldDB" id="A0A2N3WV19"/>
<dbReference type="InterPro" id="IPR004107">
    <property type="entry name" value="Integrase_SAM-like_N"/>
</dbReference>
<evidence type="ECO:0000313" key="8">
    <source>
        <dbReference type="EMBL" id="PKV97703.1"/>
    </source>
</evidence>
<dbReference type="PROSITE" id="PS51898">
    <property type="entry name" value="TYR_RECOMBINASE"/>
    <property type="match status" value="1"/>
</dbReference>
<dbReference type="PANTHER" id="PTHR30349">
    <property type="entry name" value="PHAGE INTEGRASE-RELATED"/>
    <property type="match status" value="1"/>
</dbReference>
<dbReference type="EMBL" id="PJMY01000003">
    <property type="protein sequence ID" value="PKV97703.1"/>
    <property type="molecule type" value="Genomic_DNA"/>
</dbReference>
<dbReference type="GO" id="GO:0003677">
    <property type="term" value="F:DNA binding"/>
    <property type="evidence" value="ECO:0007669"/>
    <property type="project" value="UniProtKB-UniRule"/>
</dbReference>
<reference evidence="8 9" key="1">
    <citation type="submission" date="2017-12" db="EMBL/GenBank/DDBJ databases">
        <title>Sequencing the genomes of 1000 Actinobacteria strains.</title>
        <authorList>
            <person name="Klenk H.-P."/>
        </authorList>
    </citation>
    <scope>NUCLEOTIDE SEQUENCE [LARGE SCALE GENOMIC DNA]</scope>
    <source>
        <strain evidence="8 9">DSM 45165</strain>
    </source>
</reference>
<dbReference type="PROSITE" id="PS51900">
    <property type="entry name" value="CB"/>
    <property type="match status" value="1"/>
</dbReference>
<feature type="domain" description="Core-binding (CB)" evidence="7">
    <location>
        <begin position="79"/>
        <end position="166"/>
    </location>
</feature>
<evidence type="ECO:0000256" key="1">
    <source>
        <dbReference type="ARBA" id="ARBA00008857"/>
    </source>
</evidence>
<dbReference type="Gene3D" id="1.10.150.130">
    <property type="match status" value="1"/>
</dbReference>
<dbReference type="InterPro" id="IPR002104">
    <property type="entry name" value="Integrase_catalytic"/>
</dbReference>
<keyword evidence="2" id="KW-0229">DNA integration</keyword>
<dbReference type="CDD" id="cd01189">
    <property type="entry name" value="INT_ICEBs1_C_like"/>
    <property type="match status" value="1"/>
</dbReference>
<dbReference type="InterPro" id="IPR011010">
    <property type="entry name" value="DNA_brk_join_enz"/>
</dbReference>
<dbReference type="InterPro" id="IPR044068">
    <property type="entry name" value="CB"/>
</dbReference>
<evidence type="ECO:0000313" key="9">
    <source>
        <dbReference type="Proteomes" id="UP000233750"/>
    </source>
</evidence>
<dbReference type="Proteomes" id="UP000233750">
    <property type="component" value="Unassembled WGS sequence"/>
</dbReference>
<accession>A0A2N3WV19</accession>
<evidence type="ECO:0000259" key="7">
    <source>
        <dbReference type="PROSITE" id="PS51900"/>
    </source>
</evidence>
<evidence type="ECO:0000259" key="6">
    <source>
        <dbReference type="PROSITE" id="PS51898"/>
    </source>
</evidence>
<evidence type="ECO:0000256" key="3">
    <source>
        <dbReference type="ARBA" id="ARBA00023125"/>
    </source>
</evidence>
<dbReference type="InterPro" id="IPR013762">
    <property type="entry name" value="Integrase-like_cat_sf"/>
</dbReference>
<dbReference type="GO" id="GO:0015074">
    <property type="term" value="P:DNA integration"/>
    <property type="evidence" value="ECO:0007669"/>
    <property type="project" value="UniProtKB-KW"/>
</dbReference>
<keyword evidence="9" id="KW-1185">Reference proteome</keyword>
<gene>
    <name evidence="8" type="ORF">ATK30_8698</name>
</gene>
<evidence type="ECO:0000256" key="2">
    <source>
        <dbReference type="ARBA" id="ARBA00022908"/>
    </source>
</evidence>
<dbReference type="Pfam" id="PF00589">
    <property type="entry name" value="Phage_integrase"/>
    <property type="match status" value="1"/>
</dbReference>
<keyword evidence="4" id="KW-0233">DNA recombination</keyword>
<dbReference type="InterPro" id="IPR010998">
    <property type="entry name" value="Integrase_recombinase_N"/>
</dbReference>
<feature type="domain" description="Tyr recombinase" evidence="6">
    <location>
        <begin position="186"/>
        <end position="386"/>
    </location>
</feature>
<name>A0A2N3WV19_9PSEU</name>
<comment type="caution">
    <text evidence="8">The sequence shown here is derived from an EMBL/GenBank/DDBJ whole genome shotgun (WGS) entry which is preliminary data.</text>
</comment>
<dbReference type="Gene3D" id="1.10.443.10">
    <property type="entry name" value="Intergrase catalytic core"/>
    <property type="match status" value="1"/>
</dbReference>
<dbReference type="PANTHER" id="PTHR30349:SF64">
    <property type="entry name" value="PROPHAGE INTEGRASE INTD-RELATED"/>
    <property type="match status" value="1"/>
</dbReference>
<evidence type="ECO:0000256" key="5">
    <source>
        <dbReference type="PROSITE-ProRule" id="PRU01248"/>
    </source>
</evidence>
<dbReference type="OrthoDB" id="1822491at2"/>
<proteinExistence type="inferred from homology"/>
<organism evidence="8 9">
    <name type="scientific">Amycolatopsis echigonensis</name>
    <dbReference type="NCBI Taxonomy" id="2576905"/>
    <lineage>
        <taxon>Bacteria</taxon>
        <taxon>Bacillati</taxon>
        <taxon>Actinomycetota</taxon>
        <taxon>Actinomycetes</taxon>
        <taxon>Pseudonocardiales</taxon>
        <taxon>Pseudonocardiaceae</taxon>
        <taxon>Amycolatopsis</taxon>
    </lineage>
</organism>
<keyword evidence="3 5" id="KW-0238">DNA-binding</keyword>
<dbReference type="GO" id="GO:0006310">
    <property type="term" value="P:DNA recombination"/>
    <property type="evidence" value="ECO:0007669"/>
    <property type="project" value="UniProtKB-KW"/>
</dbReference>
<sequence length="401" mass="44579">MARAWIYDRSGQPDFAARVRKAKSAGRKPPARWMVMYYDRANKLRSEVAPNKTAAEDRRDKIAESLAGGTYVDPNLSKVAVGEMAEKWLASRHDLKPSTWWKYRGLLDNHVIPRWGETPLNAVLGEDIAVWVAELVKSTKDKGSGLGPSQARHAYRVLAMVLEWCVPTRIPRNPARGVKPPIPLEAEHVYLSYDQVEKLAAAAGELRTKYDKPTACAAVNRAFILLLAYTGMRWGEAAALRVGRVDLDKRRIRIAVTFTEVGGVQHEVLPKTGKKRTVSIPASLVPLLKPLKEDRADTELLFTTKRGDSLRSHNWRTREFNAAVHAAGLEVDGLTPHKLRHTAASLAIAAGADVKVVQQMLGHADASMTLNIYGHLWPDRLDEVADVLDFRRGQALERMAA</sequence>
<evidence type="ECO:0000256" key="4">
    <source>
        <dbReference type="ARBA" id="ARBA00023172"/>
    </source>
</evidence>